<feature type="domain" description="NAD-dependent epimerase/dehydratase" evidence="2">
    <location>
        <begin position="1"/>
        <end position="154"/>
    </location>
</feature>
<accession>A0A382G0W9</accession>
<evidence type="ECO:0000256" key="1">
    <source>
        <dbReference type="ARBA" id="ARBA00007637"/>
    </source>
</evidence>
<dbReference type="Pfam" id="PF01370">
    <property type="entry name" value="Epimerase"/>
    <property type="match status" value="1"/>
</dbReference>
<organism evidence="3">
    <name type="scientific">marine metagenome</name>
    <dbReference type="NCBI Taxonomy" id="408172"/>
    <lineage>
        <taxon>unclassified sequences</taxon>
        <taxon>metagenomes</taxon>
        <taxon>ecological metagenomes</taxon>
    </lineage>
</organism>
<dbReference type="Gene3D" id="3.90.25.10">
    <property type="entry name" value="UDP-galactose 4-epimerase, domain 1"/>
    <property type="match status" value="1"/>
</dbReference>
<dbReference type="InterPro" id="IPR001509">
    <property type="entry name" value="Epimerase_deHydtase"/>
</dbReference>
<dbReference type="EMBL" id="UINC01052976">
    <property type="protein sequence ID" value="SVB68938.1"/>
    <property type="molecule type" value="Genomic_DNA"/>
</dbReference>
<dbReference type="Gene3D" id="3.40.50.720">
    <property type="entry name" value="NAD(P)-binding Rossmann-like Domain"/>
    <property type="match status" value="1"/>
</dbReference>
<evidence type="ECO:0000313" key="3">
    <source>
        <dbReference type="EMBL" id="SVB68938.1"/>
    </source>
</evidence>
<protein>
    <recommendedName>
        <fullName evidence="2">NAD-dependent epimerase/dehydratase domain-containing protein</fullName>
    </recommendedName>
</protein>
<gene>
    <name evidence="3" type="ORF">METZ01_LOCUS221792</name>
</gene>
<dbReference type="InterPro" id="IPR036291">
    <property type="entry name" value="NAD(P)-bd_dom_sf"/>
</dbReference>
<reference evidence="3" key="1">
    <citation type="submission" date="2018-05" db="EMBL/GenBank/DDBJ databases">
        <authorList>
            <person name="Lanie J.A."/>
            <person name="Ng W.-L."/>
            <person name="Kazmierczak K.M."/>
            <person name="Andrzejewski T.M."/>
            <person name="Davidsen T.M."/>
            <person name="Wayne K.J."/>
            <person name="Tettelin H."/>
            <person name="Glass J.I."/>
            <person name="Rusch D."/>
            <person name="Podicherti R."/>
            <person name="Tsui H.-C.T."/>
            <person name="Winkler M.E."/>
        </authorList>
    </citation>
    <scope>NUCLEOTIDE SEQUENCE</scope>
</reference>
<proteinExistence type="inferred from homology"/>
<evidence type="ECO:0000259" key="2">
    <source>
        <dbReference type="Pfam" id="PF01370"/>
    </source>
</evidence>
<sequence length="242" mass="26602">HCAAHTSHPYSMRDPQLDVSVNCIGTLNVLESVRRLRPNAKMVYVGTSTQIGPMTSSPITESHRVAPVDIYSANKAAAEYYCRIYANAHDIDVNVVRLPNVYGPRANIKSPDFGFINYFIGLALNGQSLTIYGDGSQLRSVLYVKDAIDALILASCSEFTGTVWFAANENSIGVNELARNIVAACDFGEIVNVEWPDDRKRIDVGDIVIDCSKIGGDLGWNPKVSLEDGLRKTVKYWKSVTQ</sequence>
<name>A0A382G0W9_9ZZZZ</name>
<dbReference type="AlphaFoldDB" id="A0A382G0W9"/>
<feature type="non-terminal residue" evidence="3">
    <location>
        <position position="1"/>
    </location>
</feature>
<comment type="similarity">
    <text evidence="1">Belongs to the NAD(P)-dependent epimerase/dehydratase family.</text>
</comment>
<dbReference type="PANTHER" id="PTHR43000">
    <property type="entry name" value="DTDP-D-GLUCOSE 4,6-DEHYDRATASE-RELATED"/>
    <property type="match status" value="1"/>
</dbReference>
<dbReference type="SUPFAM" id="SSF51735">
    <property type="entry name" value="NAD(P)-binding Rossmann-fold domains"/>
    <property type="match status" value="1"/>
</dbReference>